<name>A0ABX0ADD3_9GAMM</name>
<feature type="signal peptide" evidence="1">
    <location>
        <begin position="1"/>
        <end position="17"/>
    </location>
</feature>
<dbReference type="EMBL" id="QOVG01000001">
    <property type="protein sequence ID" value="NDK37526.1"/>
    <property type="molecule type" value="Genomic_DNA"/>
</dbReference>
<evidence type="ECO:0000313" key="3">
    <source>
        <dbReference type="Proteomes" id="UP001429354"/>
    </source>
</evidence>
<feature type="chain" id="PRO_5045971113" description="Lipoprotein" evidence="1">
    <location>
        <begin position="18"/>
        <end position="204"/>
    </location>
</feature>
<reference evidence="2 3" key="1">
    <citation type="submission" date="2018-07" db="EMBL/GenBank/DDBJ databases">
        <title>Whole genome Sequencing of Pseudoxanthomonas gei KCTC 32298 (T).</title>
        <authorList>
            <person name="Kumar S."/>
            <person name="Bansal K."/>
            <person name="Kaur A."/>
            <person name="Patil P."/>
            <person name="Sharma S."/>
            <person name="Patil P.B."/>
        </authorList>
    </citation>
    <scope>NUCLEOTIDE SEQUENCE [LARGE SCALE GENOMIC DNA]</scope>
    <source>
        <strain evidence="2 3">KCTC 32298</strain>
    </source>
</reference>
<evidence type="ECO:0000256" key="1">
    <source>
        <dbReference type="SAM" id="SignalP"/>
    </source>
</evidence>
<proteinExistence type="predicted"/>
<protein>
    <recommendedName>
        <fullName evidence="4">Lipoprotein</fullName>
    </recommendedName>
</protein>
<sequence length="204" mass="21963">MLALLGLAWAPGCAATAQTPLRAQATAPPTPMPMPVPVPVPVLPPASVGADALADALACRIDAARYPGLMREIREERKDDFKQPYRQYSEPMMDVYTLREPLQAWGSQSDTIVIAPNRVMLGVKGTLDAVTGRLEHSLEESSASPLSGALDDQHALVIFEANQPGLEGLVLLGCEYRMQDISLLEDPDDAWRMKPSPAIAPAIP</sequence>
<evidence type="ECO:0008006" key="4">
    <source>
        <dbReference type="Google" id="ProtNLM"/>
    </source>
</evidence>
<organism evidence="2 3">
    <name type="scientific">Pseudoxanthomonas gei</name>
    <dbReference type="NCBI Taxonomy" id="1383030"/>
    <lineage>
        <taxon>Bacteria</taxon>
        <taxon>Pseudomonadati</taxon>
        <taxon>Pseudomonadota</taxon>
        <taxon>Gammaproteobacteria</taxon>
        <taxon>Lysobacterales</taxon>
        <taxon>Lysobacteraceae</taxon>
        <taxon>Pseudoxanthomonas</taxon>
    </lineage>
</organism>
<keyword evidence="1" id="KW-0732">Signal</keyword>
<evidence type="ECO:0000313" key="2">
    <source>
        <dbReference type="EMBL" id="NDK37526.1"/>
    </source>
</evidence>
<keyword evidence="3" id="KW-1185">Reference proteome</keyword>
<comment type="caution">
    <text evidence="2">The sequence shown here is derived from an EMBL/GenBank/DDBJ whole genome shotgun (WGS) entry which is preliminary data.</text>
</comment>
<gene>
    <name evidence="2" type="ORF">DT603_01525</name>
</gene>
<dbReference type="Proteomes" id="UP001429354">
    <property type="component" value="Unassembled WGS sequence"/>
</dbReference>
<accession>A0ABX0ADD3</accession>